<accession>A0A9K3DEY5</accession>
<comment type="caution">
    <text evidence="1">The sequence shown here is derived from an EMBL/GenBank/DDBJ whole genome shotgun (WGS) entry which is preliminary data.</text>
</comment>
<dbReference type="EMBL" id="BDIP01010619">
    <property type="protein sequence ID" value="GIQ92813.1"/>
    <property type="molecule type" value="Genomic_DNA"/>
</dbReference>
<keyword evidence="2" id="KW-1185">Reference proteome</keyword>
<name>A0A9K3DEY5_9EUKA</name>
<dbReference type="Proteomes" id="UP000265618">
    <property type="component" value="Unassembled WGS sequence"/>
</dbReference>
<organism evidence="1 2">
    <name type="scientific">Kipferlia bialata</name>
    <dbReference type="NCBI Taxonomy" id="797122"/>
    <lineage>
        <taxon>Eukaryota</taxon>
        <taxon>Metamonada</taxon>
        <taxon>Carpediemonas-like organisms</taxon>
        <taxon>Kipferlia</taxon>
    </lineage>
</organism>
<evidence type="ECO:0000313" key="1">
    <source>
        <dbReference type="EMBL" id="GIQ92813.1"/>
    </source>
</evidence>
<evidence type="ECO:0000313" key="2">
    <source>
        <dbReference type="Proteomes" id="UP000265618"/>
    </source>
</evidence>
<proteinExistence type="predicted"/>
<gene>
    <name evidence="1" type="ORF">KIPB_016805</name>
</gene>
<dbReference type="AlphaFoldDB" id="A0A9K3DEY5"/>
<sequence length="17" mass="1764">MGVKKNIHATGLEPATP</sequence>
<protein>
    <submittedName>
        <fullName evidence="1">Uncharacterized protein</fullName>
    </submittedName>
</protein>
<reference evidence="1 2" key="1">
    <citation type="journal article" date="2018" name="PLoS ONE">
        <title>The draft genome of Kipferlia bialata reveals reductive genome evolution in fornicate parasites.</title>
        <authorList>
            <person name="Tanifuji G."/>
            <person name="Takabayashi S."/>
            <person name="Kume K."/>
            <person name="Takagi M."/>
            <person name="Nakayama T."/>
            <person name="Kamikawa R."/>
            <person name="Inagaki Y."/>
            <person name="Hashimoto T."/>
        </authorList>
    </citation>
    <scope>NUCLEOTIDE SEQUENCE [LARGE SCALE GENOMIC DNA]</scope>
    <source>
        <strain evidence="1">NY0173</strain>
    </source>
</reference>
<feature type="non-terminal residue" evidence="1">
    <location>
        <position position="17"/>
    </location>
</feature>